<comment type="caution">
    <text evidence="8">The sequence shown here is derived from an EMBL/GenBank/DDBJ whole genome shotgun (WGS) entry which is preliminary data.</text>
</comment>
<dbReference type="Gene3D" id="1.10.150.130">
    <property type="match status" value="1"/>
</dbReference>
<dbReference type="InterPro" id="IPR013762">
    <property type="entry name" value="Integrase-like_cat_sf"/>
</dbReference>
<dbReference type="GO" id="GO:0044826">
    <property type="term" value="P:viral genome integration into host DNA"/>
    <property type="evidence" value="ECO:0007669"/>
    <property type="project" value="UniProtKB-KW"/>
</dbReference>
<dbReference type="GO" id="GO:0006310">
    <property type="term" value="P:DNA recombination"/>
    <property type="evidence" value="ECO:0007669"/>
    <property type="project" value="UniProtKB-KW"/>
</dbReference>
<evidence type="ECO:0000256" key="3">
    <source>
        <dbReference type="ARBA" id="ARBA00023125"/>
    </source>
</evidence>
<evidence type="ECO:0000256" key="5">
    <source>
        <dbReference type="ARBA" id="ARBA00023195"/>
    </source>
</evidence>
<evidence type="ECO:0000259" key="7">
    <source>
        <dbReference type="PROSITE" id="PS51898"/>
    </source>
</evidence>
<dbReference type="AlphaFoldDB" id="X0UCK1"/>
<dbReference type="InterPro" id="IPR050808">
    <property type="entry name" value="Phage_Integrase"/>
</dbReference>
<keyword evidence="5" id="KW-1179">Viral genome integration</keyword>
<feature type="domain" description="Tyr recombinase" evidence="7">
    <location>
        <begin position="172"/>
        <end position="281"/>
    </location>
</feature>
<reference evidence="8" key="1">
    <citation type="journal article" date="2014" name="Front. Microbiol.">
        <title>High frequency of phylogenetically diverse reductive dehalogenase-homologous genes in deep subseafloor sedimentary metagenomes.</title>
        <authorList>
            <person name="Kawai M."/>
            <person name="Futagami T."/>
            <person name="Toyoda A."/>
            <person name="Takaki Y."/>
            <person name="Nishi S."/>
            <person name="Hori S."/>
            <person name="Arai W."/>
            <person name="Tsubouchi T."/>
            <person name="Morono Y."/>
            <person name="Uchiyama I."/>
            <person name="Ito T."/>
            <person name="Fujiyama A."/>
            <person name="Inagaki F."/>
            <person name="Takami H."/>
        </authorList>
    </citation>
    <scope>NUCLEOTIDE SEQUENCE</scope>
    <source>
        <strain evidence="8">Expedition CK06-06</strain>
    </source>
</reference>
<dbReference type="InterPro" id="IPR025166">
    <property type="entry name" value="Integrase_DNA_bind_dom"/>
</dbReference>
<name>X0UCK1_9ZZZZ</name>
<dbReference type="PANTHER" id="PTHR30629">
    <property type="entry name" value="PROPHAGE INTEGRASE"/>
    <property type="match status" value="1"/>
</dbReference>
<protein>
    <recommendedName>
        <fullName evidence="7">Tyr recombinase domain-containing protein</fullName>
    </recommendedName>
</protein>
<dbReference type="InterPro" id="IPR011010">
    <property type="entry name" value="DNA_brk_join_enz"/>
</dbReference>
<keyword evidence="2" id="KW-0229">DNA integration</keyword>
<keyword evidence="6" id="KW-1160">Virus entry into host cell</keyword>
<dbReference type="Gene3D" id="3.30.160.390">
    <property type="entry name" value="Integrase, DNA-binding domain"/>
    <property type="match status" value="1"/>
</dbReference>
<gene>
    <name evidence="8" type="ORF">S01H1_26785</name>
</gene>
<dbReference type="GO" id="GO:0046718">
    <property type="term" value="P:symbiont entry into host cell"/>
    <property type="evidence" value="ECO:0007669"/>
    <property type="project" value="UniProtKB-KW"/>
</dbReference>
<proteinExistence type="inferred from homology"/>
<comment type="similarity">
    <text evidence="1">Belongs to the 'phage' integrase family.</text>
</comment>
<feature type="non-terminal residue" evidence="8">
    <location>
        <position position="281"/>
    </location>
</feature>
<keyword evidence="3" id="KW-0238">DNA-binding</keyword>
<evidence type="ECO:0000256" key="2">
    <source>
        <dbReference type="ARBA" id="ARBA00022908"/>
    </source>
</evidence>
<evidence type="ECO:0000256" key="1">
    <source>
        <dbReference type="ARBA" id="ARBA00008857"/>
    </source>
</evidence>
<dbReference type="Pfam" id="PF13356">
    <property type="entry name" value="Arm-DNA-bind_3"/>
    <property type="match status" value="1"/>
</dbReference>
<keyword evidence="4" id="KW-0233">DNA recombination</keyword>
<dbReference type="InterPro" id="IPR002104">
    <property type="entry name" value="Integrase_catalytic"/>
</dbReference>
<dbReference type="Pfam" id="PF22022">
    <property type="entry name" value="Phage_int_M"/>
    <property type="match status" value="1"/>
</dbReference>
<evidence type="ECO:0000256" key="4">
    <source>
        <dbReference type="ARBA" id="ARBA00023172"/>
    </source>
</evidence>
<dbReference type="GO" id="GO:0003677">
    <property type="term" value="F:DNA binding"/>
    <property type="evidence" value="ECO:0007669"/>
    <property type="project" value="UniProtKB-KW"/>
</dbReference>
<sequence>VTATGAKTWTFLYASPVSGQRRKFSIGTYPTLRLAQAKQEALRLTLAVHDRRDPVLERRTEQAAETFGSLARRYMLEHERKNARAGQRSRSTSEAQRLLDADILPTIGSHRAEAVTRQHVVSVVEPVADRGSLVAADRVLGLIRAICNWAIATGRLEVNPTLGLKKRNASRPRDRVLSNDEIHTIWKAIESRPKLSFEIRDALKLELLLGIRIGEVMGAQKSEIDLERRVWTVPAERTKTGKRKHVVPLSPLPASILEVALKRSGESRWLFPSPTGHDAPV</sequence>
<dbReference type="InterPro" id="IPR038488">
    <property type="entry name" value="Integrase_DNA-bd_sf"/>
</dbReference>
<dbReference type="GO" id="GO:0015074">
    <property type="term" value="P:DNA integration"/>
    <property type="evidence" value="ECO:0007669"/>
    <property type="project" value="UniProtKB-KW"/>
</dbReference>
<dbReference type="GO" id="GO:0075713">
    <property type="term" value="P:establishment of integrated proviral latency"/>
    <property type="evidence" value="ECO:0007669"/>
    <property type="project" value="UniProtKB-KW"/>
</dbReference>
<feature type="non-terminal residue" evidence="8">
    <location>
        <position position="1"/>
    </location>
</feature>
<dbReference type="InterPro" id="IPR010998">
    <property type="entry name" value="Integrase_recombinase_N"/>
</dbReference>
<organism evidence="8">
    <name type="scientific">marine sediment metagenome</name>
    <dbReference type="NCBI Taxonomy" id="412755"/>
    <lineage>
        <taxon>unclassified sequences</taxon>
        <taxon>metagenomes</taxon>
        <taxon>ecological metagenomes</taxon>
    </lineage>
</organism>
<dbReference type="Gene3D" id="1.10.443.10">
    <property type="entry name" value="Intergrase catalytic core"/>
    <property type="match status" value="1"/>
</dbReference>
<evidence type="ECO:0000256" key="6">
    <source>
        <dbReference type="ARBA" id="ARBA00023296"/>
    </source>
</evidence>
<dbReference type="InterPro" id="IPR053876">
    <property type="entry name" value="Phage_int_M"/>
</dbReference>
<dbReference type="PANTHER" id="PTHR30629:SF2">
    <property type="entry name" value="PROPHAGE INTEGRASE INTS-RELATED"/>
    <property type="match status" value="1"/>
</dbReference>
<dbReference type="PROSITE" id="PS51898">
    <property type="entry name" value="TYR_RECOMBINASE"/>
    <property type="match status" value="1"/>
</dbReference>
<accession>X0UCK1</accession>
<dbReference type="Pfam" id="PF00589">
    <property type="entry name" value="Phage_integrase"/>
    <property type="match status" value="1"/>
</dbReference>
<dbReference type="EMBL" id="BARS01016257">
    <property type="protein sequence ID" value="GAF86210.1"/>
    <property type="molecule type" value="Genomic_DNA"/>
</dbReference>
<evidence type="ECO:0000313" key="8">
    <source>
        <dbReference type="EMBL" id="GAF86210.1"/>
    </source>
</evidence>
<dbReference type="SUPFAM" id="SSF56349">
    <property type="entry name" value="DNA breaking-rejoining enzymes"/>
    <property type="match status" value="1"/>
</dbReference>